<proteinExistence type="predicted"/>
<sequence length="190" mass="21745">MNPSFYLLSLWWWALLCYCQLIVPSFSPPLPSNHCQLGLELAVETLLDSDCLPLRKLNPVFTRLAKDPESVNATVVSAFDLVCRLPSCSADSLRRFKDTIYTRCHSDLANPLIASYLWVAENFQPLTEWGCANGEGCLVRLLLTWLLNERSVLLNDSNPKLCKRCRSTWLDMEKRYPTLKATFVRELLQC</sequence>
<evidence type="ECO:0000256" key="1">
    <source>
        <dbReference type="SAM" id="SignalP"/>
    </source>
</evidence>
<organism evidence="2 3">
    <name type="scientific">Basidiobolus meristosporus CBS 931.73</name>
    <dbReference type="NCBI Taxonomy" id="1314790"/>
    <lineage>
        <taxon>Eukaryota</taxon>
        <taxon>Fungi</taxon>
        <taxon>Fungi incertae sedis</taxon>
        <taxon>Zoopagomycota</taxon>
        <taxon>Entomophthoromycotina</taxon>
        <taxon>Basidiobolomycetes</taxon>
        <taxon>Basidiobolales</taxon>
        <taxon>Basidiobolaceae</taxon>
        <taxon>Basidiobolus</taxon>
    </lineage>
</organism>
<dbReference type="Proteomes" id="UP000193498">
    <property type="component" value="Unassembled WGS sequence"/>
</dbReference>
<feature type="chain" id="PRO_5011002367" evidence="1">
    <location>
        <begin position="20"/>
        <end position="190"/>
    </location>
</feature>
<feature type="signal peptide" evidence="1">
    <location>
        <begin position="1"/>
        <end position="19"/>
    </location>
</feature>
<dbReference type="AlphaFoldDB" id="A0A1Y1VSJ8"/>
<evidence type="ECO:0000313" key="3">
    <source>
        <dbReference type="Proteomes" id="UP000193498"/>
    </source>
</evidence>
<gene>
    <name evidence="2" type="ORF">K493DRAFT_309595</name>
</gene>
<accession>A0A1Y1VSJ8</accession>
<protein>
    <submittedName>
        <fullName evidence="2">Uncharacterized protein</fullName>
    </submittedName>
</protein>
<dbReference type="InParanoid" id="A0A1Y1VSJ8"/>
<reference evidence="2 3" key="1">
    <citation type="submission" date="2016-07" db="EMBL/GenBank/DDBJ databases">
        <title>Pervasive Adenine N6-methylation of Active Genes in Fungi.</title>
        <authorList>
            <consortium name="DOE Joint Genome Institute"/>
            <person name="Mondo S.J."/>
            <person name="Dannebaum R.O."/>
            <person name="Kuo R.C."/>
            <person name="Labutti K."/>
            <person name="Haridas S."/>
            <person name="Kuo A."/>
            <person name="Salamov A."/>
            <person name="Ahrendt S.R."/>
            <person name="Lipzen A."/>
            <person name="Sullivan W."/>
            <person name="Andreopoulos W.B."/>
            <person name="Clum A."/>
            <person name="Lindquist E."/>
            <person name="Daum C."/>
            <person name="Ramamoorthy G.K."/>
            <person name="Gryganskyi A."/>
            <person name="Culley D."/>
            <person name="Magnuson J.K."/>
            <person name="James T.Y."/>
            <person name="O'Malley M.A."/>
            <person name="Stajich J.E."/>
            <person name="Spatafora J.W."/>
            <person name="Visel A."/>
            <person name="Grigoriev I.V."/>
        </authorList>
    </citation>
    <scope>NUCLEOTIDE SEQUENCE [LARGE SCALE GENOMIC DNA]</scope>
    <source>
        <strain evidence="2 3">CBS 931.73</strain>
    </source>
</reference>
<name>A0A1Y1VSJ8_9FUNG</name>
<comment type="caution">
    <text evidence="2">The sequence shown here is derived from an EMBL/GenBank/DDBJ whole genome shotgun (WGS) entry which is preliminary data.</text>
</comment>
<evidence type="ECO:0000313" key="2">
    <source>
        <dbReference type="EMBL" id="ORX64271.1"/>
    </source>
</evidence>
<keyword evidence="1" id="KW-0732">Signal</keyword>
<keyword evidence="3" id="KW-1185">Reference proteome</keyword>
<dbReference type="EMBL" id="MCFE01001221">
    <property type="protein sequence ID" value="ORX64271.1"/>
    <property type="molecule type" value="Genomic_DNA"/>
</dbReference>